<proteinExistence type="predicted"/>
<dbReference type="AlphaFoldDB" id="A0AAD6J561"/>
<dbReference type="Pfam" id="PF13424">
    <property type="entry name" value="TPR_12"/>
    <property type="match status" value="3"/>
</dbReference>
<evidence type="ECO:0000313" key="3">
    <source>
        <dbReference type="EMBL" id="KAJ6264629.1"/>
    </source>
</evidence>
<dbReference type="SMART" id="SM00028">
    <property type="entry name" value="TPR"/>
    <property type="match status" value="4"/>
</dbReference>
<keyword evidence="1" id="KW-0802">TPR repeat</keyword>
<dbReference type="SUPFAM" id="SSF48452">
    <property type="entry name" value="TPR-like"/>
    <property type="match status" value="2"/>
</dbReference>
<dbReference type="SUPFAM" id="SSF52540">
    <property type="entry name" value="P-loop containing nucleoside triphosphate hydrolases"/>
    <property type="match status" value="1"/>
</dbReference>
<comment type="caution">
    <text evidence="3">The sequence shown here is derived from an EMBL/GenBank/DDBJ whole genome shotgun (WGS) entry which is preliminary data.</text>
</comment>
<accession>A0AAD6J561</accession>
<dbReference type="Gene3D" id="1.25.40.10">
    <property type="entry name" value="Tetratricopeptide repeat domain"/>
    <property type="match status" value="2"/>
</dbReference>
<dbReference type="SUPFAM" id="SSF53167">
    <property type="entry name" value="Purine and uridine phosphorylases"/>
    <property type="match status" value="1"/>
</dbReference>
<evidence type="ECO:0008006" key="5">
    <source>
        <dbReference type="Google" id="ProtNLM"/>
    </source>
</evidence>
<sequence length="1228" mass="137328">MTTEPNKGDYSVGWICAIPVELAAVLAILDEIYPQIDVPDGDTNLYKFGRIGRHNIVISWLPEGRYGVTRAGIVAAQMRSTFTKLRFGLMVGVGGGAPSENNDIRLGDLVISQPTGASGGVIQYDFGKSMDNGEFLRIGSLNAPPSILLTAVASIKAGNEAELGKKISDTAQKIEEDNPRFRYPGQDTDRLFRADYIHVACEGRQSDICKSCDTSKVVPRSERQYDHPYIHYGIVASGNQVMKDGMKRDKISTQTGAVCFEMEAAGLMDDFPCLVIRGICDYSDGHKNKHWQPYAALVAAIYAKELLLQIPATIKDAIENADTEREKIKEVNFVIPFHIPFPRNRNFVGRMEELRQIYDYFLKPNPMDIDIPRVFALTGTGGMGKTQIALEYAYRYHRDYTALFWVSAASEDTIRASFIDIMQRIVKEQARVTWPESTPDYQLIALKLGIPGLIDSEGTVSANLQAADNLRSALFSWLRMPSNSGWLLILDNADDLETFDIAEYLPNQGSGAILITSRRPEFSWSANQADLDGLDAATTWEISFSKVEEQDKEAALLLLVCSYLNPEEILDDLWADEQFYKDEVKNKILLLASYSLVKVIGFGVFAVHPVVHSWARERSGQSERFKAISDAIMILGKASHRVSNTSNEGWGREDKYDEAIQWFKEALSGVTKILGKDHPSTISILNDIAMVFHRGANYNKALQWFLRAHVGYVKAFGKDHPLTLTVVNNIALVSSSQGNYTEAMWWHEIVLAGCEKALLSKDHPLRHATIGGIAKVHFHQGKYDEAMRWYMQALHSQEKTLGKEHPSTLEIVNNVAVIASSQGKHDEAIQWYERLLASREKEFGRDHRLTLTTATHLAGVLCSQGKYDEALRWHERVLASREKVLGKEHMITLDSVINIAIVFVSQGKYDEAIPWYQRALSGREKGLGKDHRITLAVAERLRNMTRDSPGKTKRRRGRLPDQQYAEQGVAAHSVNQPSLQSPSGPFFTAPVSNGAIDTTSSSNAIGTALQLAQKAIEANNKSLQATVVNNNKIFHYTDASYQNSNDNTPPLSQINASHSRFSNSSRPYRKRNADYGCFRRRGDYYRPIYNDSTIQHGRINKHQRYGDDSQNQKYKSKQQTDYTNNGYAGSAYPYGSLPGGDISSTQGRIANDIDENYSRPAEENAYNFEYGEDEDEDMGGNYEPVDAQGPVSGETAYERLEEPNERLQKEIAQGLAWVAEDDGIIYNG</sequence>
<dbReference type="InterPro" id="IPR027417">
    <property type="entry name" value="P-loop_NTPase"/>
</dbReference>
<protein>
    <recommendedName>
        <fullName evidence="5">Nucleoside phosphorylase domain-containing protein</fullName>
    </recommendedName>
</protein>
<dbReference type="GO" id="GO:0003824">
    <property type="term" value="F:catalytic activity"/>
    <property type="evidence" value="ECO:0007669"/>
    <property type="project" value="InterPro"/>
</dbReference>
<dbReference type="PANTHER" id="PTHR46082:SF11">
    <property type="entry name" value="AAA+ ATPASE DOMAIN-CONTAINING PROTEIN-RELATED"/>
    <property type="match status" value="1"/>
</dbReference>
<feature type="compositionally biased region" description="Polar residues" evidence="2">
    <location>
        <begin position="973"/>
        <end position="983"/>
    </location>
</feature>
<evidence type="ECO:0000256" key="1">
    <source>
        <dbReference type="PROSITE-ProRule" id="PRU00339"/>
    </source>
</evidence>
<dbReference type="Gene3D" id="3.40.50.1580">
    <property type="entry name" value="Nucleoside phosphorylase domain"/>
    <property type="match status" value="1"/>
</dbReference>
<dbReference type="PANTHER" id="PTHR46082">
    <property type="entry name" value="ATP/GTP-BINDING PROTEIN-RELATED"/>
    <property type="match status" value="1"/>
</dbReference>
<gene>
    <name evidence="3" type="ORF">Dda_0778</name>
</gene>
<reference evidence="3" key="1">
    <citation type="submission" date="2023-01" db="EMBL/GenBank/DDBJ databases">
        <title>The chitinases involved in constricting ring structure development in the nematode-trapping fungus Drechslerella dactyloides.</title>
        <authorList>
            <person name="Wang R."/>
            <person name="Zhang L."/>
            <person name="Tang P."/>
            <person name="Li S."/>
            <person name="Liang L."/>
        </authorList>
    </citation>
    <scope>NUCLEOTIDE SEQUENCE</scope>
    <source>
        <strain evidence="3">YMF1.00031</strain>
    </source>
</reference>
<name>A0AAD6J561_DREDA</name>
<dbReference type="InterPro" id="IPR011990">
    <property type="entry name" value="TPR-like_helical_dom_sf"/>
</dbReference>
<feature type="repeat" description="TPR" evidence="1">
    <location>
        <begin position="893"/>
        <end position="926"/>
    </location>
</feature>
<dbReference type="PROSITE" id="PS50005">
    <property type="entry name" value="TPR"/>
    <property type="match status" value="1"/>
</dbReference>
<keyword evidence="4" id="KW-1185">Reference proteome</keyword>
<dbReference type="EMBL" id="JAQGDS010000001">
    <property type="protein sequence ID" value="KAJ6264629.1"/>
    <property type="molecule type" value="Genomic_DNA"/>
</dbReference>
<dbReference type="Proteomes" id="UP001221413">
    <property type="component" value="Unassembled WGS sequence"/>
</dbReference>
<evidence type="ECO:0000313" key="4">
    <source>
        <dbReference type="Proteomes" id="UP001221413"/>
    </source>
</evidence>
<feature type="region of interest" description="Disordered" evidence="2">
    <location>
        <begin position="1095"/>
        <end position="1126"/>
    </location>
</feature>
<organism evidence="3 4">
    <name type="scientific">Drechslerella dactyloides</name>
    <name type="common">Nematode-trapping fungus</name>
    <name type="synonym">Arthrobotrys dactyloides</name>
    <dbReference type="NCBI Taxonomy" id="74499"/>
    <lineage>
        <taxon>Eukaryota</taxon>
        <taxon>Fungi</taxon>
        <taxon>Dikarya</taxon>
        <taxon>Ascomycota</taxon>
        <taxon>Pezizomycotina</taxon>
        <taxon>Orbiliomycetes</taxon>
        <taxon>Orbiliales</taxon>
        <taxon>Orbiliaceae</taxon>
        <taxon>Drechslerella</taxon>
    </lineage>
</organism>
<dbReference type="InterPro" id="IPR053137">
    <property type="entry name" value="NLR-like"/>
</dbReference>
<evidence type="ECO:0000256" key="2">
    <source>
        <dbReference type="SAM" id="MobiDB-lite"/>
    </source>
</evidence>
<dbReference type="InterPro" id="IPR035994">
    <property type="entry name" value="Nucleoside_phosphorylase_sf"/>
</dbReference>
<dbReference type="Gene3D" id="3.40.50.300">
    <property type="entry name" value="P-loop containing nucleotide triphosphate hydrolases"/>
    <property type="match status" value="1"/>
</dbReference>
<feature type="region of interest" description="Disordered" evidence="2">
    <location>
        <begin position="966"/>
        <end position="986"/>
    </location>
</feature>
<feature type="compositionally biased region" description="Polar residues" evidence="2">
    <location>
        <begin position="1108"/>
        <end position="1126"/>
    </location>
</feature>
<dbReference type="InterPro" id="IPR019734">
    <property type="entry name" value="TPR_rpt"/>
</dbReference>
<dbReference type="Pfam" id="PF13374">
    <property type="entry name" value="TPR_10"/>
    <property type="match status" value="1"/>
</dbReference>
<dbReference type="GO" id="GO:0009116">
    <property type="term" value="P:nucleoside metabolic process"/>
    <property type="evidence" value="ECO:0007669"/>
    <property type="project" value="InterPro"/>
</dbReference>